<protein>
    <submittedName>
        <fullName evidence="1 3">Uncharacterized protein</fullName>
    </submittedName>
</protein>
<dbReference type="WBParaSite" id="BPAG_0000692501-mRNA-1">
    <property type="protein sequence ID" value="BPAG_0000692501-mRNA-1"/>
    <property type="gene ID" value="BPAG_0000692501"/>
</dbReference>
<reference evidence="3" key="1">
    <citation type="submission" date="2017-02" db="UniProtKB">
        <authorList>
            <consortium name="WormBaseParasite"/>
        </authorList>
    </citation>
    <scope>IDENTIFICATION</scope>
</reference>
<proteinExistence type="predicted"/>
<accession>A0A0N4TFD7</accession>
<dbReference type="AlphaFoldDB" id="A0A0N4TFD7"/>
<evidence type="ECO:0000313" key="3">
    <source>
        <dbReference type="WBParaSite" id="BPAG_0000692501-mRNA-1"/>
    </source>
</evidence>
<dbReference type="Proteomes" id="UP000278627">
    <property type="component" value="Unassembled WGS sequence"/>
</dbReference>
<organism evidence="3">
    <name type="scientific">Brugia pahangi</name>
    <name type="common">Filarial nematode worm</name>
    <dbReference type="NCBI Taxonomy" id="6280"/>
    <lineage>
        <taxon>Eukaryota</taxon>
        <taxon>Metazoa</taxon>
        <taxon>Ecdysozoa</taxon>
        <taxon>Nematoda</taxon>
        <taxon>Chromadorea</taxon>
        <taxon>Rhabditida</taxon>
        <taxon>Spirurina</taxon>
        <taxon>Spiruromorpha</taxon>
        <taxon>Filarioidea</taxon>
        <taxon>Onchocercidae</taxon>
        <taxon>Brugia</taxon>
    </lineage>
</organism>
<evidence type="ECO:0000313" key="2">
    <source>
        <dbReference type="Proteomes" id="UP000278627"/>
    </source>
</evidence>
<gene>
    <name evidence="1" type="ORF">BPAG_LOCUS6888</name>
</gene>
<dbReference type="EMBL" id="UZAD01006987">
    <property type="protein sequence ID" value="VDN88074.1"/>
    <property type="molecule type" value="Genomic_DNA"/>
</dbReference>
<keyword evidence="2" id="KW-1185">Reference proteome</keyword>
<name>A0A0N4TFD7_BRUPA</name>
<evidence type="ECO:0000313" key="1">
    <source>
        <dbReference type="EMBL" id="VDN88074.1"/>
    </source>
</evidence>
<reference evidence="1 2" key="2">
    <citation type="submission" date="2018-11" db="EMBL/GenBank/DDBJ databases">
        <authorList>
            <consortium name="Pathogen Informatics"/>
        </authorList>
    </citation>
    <scope>NUCLEOTIDE SEQUENCE [LARGE SCALE GENOMIC DNA]</scope>
</reference>
<sequence>MNREASEDENDINEPSYFCYKAYLKYPLFKHCRRLVMLSLFYIR</sequence>